<evidence type="ECO:0000313" key="2">
    <source>
        <dbReference type="Proteomes" id="UP000252419"/>
    </source>
</evidence>
<gene>
    <name evidence="1" type="ORF">TH5_01390</name>
</gene>
<comment type="caution">
    <text evidence="1">The sequence shown here is derived from an EMBL/GenBank/DDBJ whole genome shotgun (WGS) entry which is preliminary data.</text>
</comment>
<reference evidence="1 2" key="1">
    <citation type="submission" date="2014-07" db="EMBL/GenBank/DDBJ databases">
        <title>Draft genome sequence of Thalassospira xianhensis P-4 (MCCC 1A02616).</title>
        <authorList>
            <person name="Lai Q."/>
            <person name="Shao Z."/>
        </authorList>
    </citation>
    <scope>NUCLEOTIDE SEQUENCE [LARGE SCALE GENOMIC DNA]</scope>
    <source>
        <strain evidence="1 2">MCCC 1A02616</strain>
    </source>
</reference>
<accession>A0A367UI90</accession>
<dbReference type="AlphaFoldDB" id="A0A367UI90"/>
<dbReference type="RefSeq" id="WP_147250023.1">
    <property type="nucleotide sequence ID" value="NZ_JPWA01000001.1"/>
</dbReference>
<organism evidence="1 2">
    <name type="scientific">Thalassospira xianhensis MCCC 1A02616</name>
    <dbReference type="NCBI Taxonomy" id="1177929"/>
    <lineage>
        <taxon>Bacteria</taxon>
        <taxon>Pseudomonadati</taxon>
        <taxon>Pseudomonadota</taxon>
        <taxon>Alphaproteobacteria</taxon>
        <taxon>Rhodospirillales</taxon>
        <taxon>Thalassospiraceae</taxon>
        <taxon>Thalassospira</taxon>
    </lineage>
</organism>
<dbReference type="EMBL" id="JPWA01000001">
    <property type="protein sequence ID" value="RCK07740.1"/>
    <property type="molecule type" value="Genomic_DNA"/>
</dbReference>
<dbReference type="Proteomes" id="UP000252419">
    <property type="component" value="Unassembled WGS sequence"/>
</dbReference>
<protein>
    <submittedName>
        <fullName evidence="1">Uncharacterized protein</fullName>
    </submittedName>
</protein>
<evidence type="ECO:0000313" key="1">
    <source>
        <dbReference type="EMBL" id="RCK07740.1"/>
    </source>
</evidence>
<proteinExistence type="predicted"/>
<sequence>MRDEAKLISFVDTALNDLVSRLWNGHFVVEAARLSKEDASKRYLEEYVLPAIQNIRSSLAAYRVGEAAKTFNDLVSCIRSQMVFGKLTCPEAPEEVDAILARLANMSASVTGTPHERVERYLSAFMEINPLGYINSNEGGHLEVGDLIEINRDFERMFKHLMQLNGGDLSITELEDPVGQLIEATEIPQTGLMGQEFHEEVGAIADKAIANIEEFVGGEMTEQHKDMLHRFIEGIAGATGPQLEVSRDLEEAGSWTR</sequence>
<name>A0A367UI90_9PROT</name>
<keyword evidence="2" id="KW-1185">Reference proteome</keyword>